<dbReference type="GO" id="GO:1990573">
    <property type="term" value="P:potassium ion import across plasma membrane"/>
    <property type="evidence" value="ECO:0007669"/>
    <property type="project" value="TreeGrafter"/>
</dbReference>
<comment type="subcellular location">
    <subcellularLocation>
        <location evidence="1 15">Cell membrane</location>
        <topology evidence="1 15">Multi-pass membrane protein</topology>
    </subcellularLocation>
</comment>
<evidence type="ECO:0000256" key="3">
    <source>
        <dbReference type="ARBA" id="ARBA00022448"/>
    </source>
</evidence>
<dbReference type="PROSITE" id="PS00154">
    <property type="entry name" value="ATPASE_E1_E2"/>
    <property type="match status" value="1"/>
</dbReference>
<dbReference type="Pfam" id="PF13246">
    <property type="entry name" value="Cation_ATPase"/>
    <property type="match status" value="1"/>
</dbReference>
<evidence type="ECO:0000256" key="7">
    <source>
        <dbReference type="ARBA" id="ARBA00022692"/>
    </source>
</evidence>
<dbReference type="GO" id="GO:0006883">
    <property type="term" value="P:intracellular sodium ion homeostasis"/>
    <property type="evidence" value="ECO:0007669"/>
    <property type="project" value="TreeGrafter"/>
</dbReference>
<dbReference type="FunFam" id="1.20.1110.10:FF:000095">
    <property type="entry name" value="Sodium/potassium-transporting ATPase subunit alpha-1"/>
    <property type="match status" value="1"/>
</dbReference>
<dbReference type="InterPro" id="IPR044492">
    <property type="entry name" value="P_typ_ATPase_HD_dom"/>
</dbReference>
<feature type="transmembrane region" description="Helical" evidence="15">
    <location>
        <begin position="1013"/>
        <end position="1035"/>
    </location>
</feature>
<evidence type="ECO:0000256" key="4">
    <source>
        <dbReference type="ARBA" id="ARBA00022475"/>
    </source>
</evidence>
<keyword evidence="12 15" id="KW-1133">Transmembrane helix</keyword>
<protein>
    <recommendedName>
        <fullName evidence="15">Sodium/potassium-transporting ATPase subunit alpha</fullName>
    </recommendedName>
</protein>
<organism evidence="18 19">
    <name type="scientific">Heterostelium pallidum (strain ATCC 26659 / Pp 5 / PN500)</name>
    <name type="common">Cellular slime mold</name>
    <name type="synonym">Polysphondylium pallidum</name>
    <dbReference type="NCBI Taxonomy" id="670386"/>
    <lineage>
        <taxon>Eukaryota</taxon>
        <taxon>Amoebozoa</taxon>
        <taxon>Evosea</taxon>
        <taxon>Eumycetozoa</taxon>
        <taxon>Dictyostelia</taxon>
        <taxon>Acytosteliales</taxon>
        <taxon>Acytosteliaceae</taxon>
        <taxon>Heterostelium</taxon>
    </lineage>
</organism>
<dbReference type="SUPFAM" id="SSF56784">
    <property type="entry name" value="HAD-like"/>
    <property type="match status" value="1"/>
</dbReference>
<evidence type="ECO:0000256" key="14">
    <source>
        <dbReference type="ARBA" id="ARBA00023136"/>
    </source>
</evidence>
<dbReference type="PRINTS" id="PR00121">
    <property type="entry name" value="NAKATPASE"/>
</dbReference>
<evidence type="ECO:0000256" key="13">
    <source>
        <dbReference type="ARBA" id="ARBA00023065"/>
    </source>
</evidence>
<dbReference type="Pfam" id="PF00689">
    <property type="entry name" value="Cation_ATPase_C"/>
    <property type="match status" value="1"/>
</dbReference>
<evidence type="ECO:0000256" key="15">
    <source>
        <dbReference type="RuleBase" id="RU362084"/>
    </source>
</evidence>
<keyword evidence="9 15" id="KW-0067">ATP-binding</keyword>
<feature type="transmembrane region" description="Helical" evidence="15">
    <location>
        <begin position="984"/>
        <end position="1001"/>
    </location>
</feature>
<evidence type="ECO:0000256" key="16">
    <source>
        <dbReference type="SAM" id="MobiDB-lite"/>
    </source>
</evidence>
<dbReference type="GO" id="GO:0005886">
    <property type="term" value="C:plasma membrane"/>
    <property type="evidence" value="ECO:0007669"/>
    <property type="project" value="UniProtKB-SubCell"/>
</dbReference>
<dbReference type="PANTHER" id="PTHR43294">
    <property type="entry name" value="SODIUM/POTASSIUM-TRANSPORTING ATPASE SUBUNIT ALPHA"/>
    <property type="match status" value="1"/>
</dbReference>
<dbReference type="GO" id="GO:0005391">
    <property type="term" value="F:P-type sodium:potassium-exchanging transporter activity"/>
    <property type="evidence" value="ECO:0007669"/>
    <property type="project" value="TreeGrafter"/>
</dbReference>
<evidence type="ECO:0000259" key="17">
    <source>
        <dbReference type="SMART" id="SM00831"/>
    </source>
</evidence>
<evidence type="ECO:0000256" key="9">
    <source>
        <dbReference type="ARBA" id="ARBA00022840"/>
    </source>
</evidence>
<keyword evidence="11" id="KW-1278">Translocase</keyword>
<evidence type="ECO:0000256" key="11">
    <source>
        <dbReference type="ARBA" id="ARBA00022967"/>
    </source>
</evidence>
<feature type="transmembrane region" description="Helical" evidence="15">
    <location>
        <begin position="202"/>
        <end position="221"/>
    </location>
</feature>
<keyword evidence="6" id="KW-0597">Phosphoprotein</keyword>
<dbReference type="Gene3D" id="3.40.1110.10">
    <property type="entry name" value="Calcium-transporting ATPase, cytoplasmic domain N"/>
    <property type="match status" value="1"/>
</dbReference>
<dbReference type="InterPro" id="IPR018303">
    <property type="entry name" value="ATPase_P-typ_P_site"/>
</dbReference>
<feature type="region of interest" description="Disordered" evidence="16">
    <location>
        <begin position="42"/>
        <end position="65"/>
    </location>
</feature>
<dbReference type="InterPro" id="IPR023214">
    <property type="entry name" value="HAD_sf"/>
</dbReference>
<dbReference type="InterPro" id="IPR036412">
    <property type="entry name" value="HAD-like_sf"/>
</dbReference>
<keyword evidence="14 15" id="KW-0472">Membrane</keyword>
<evidence type="ECO:0000256" key="10">
    <source>
        <dbReference type="ARBA" id="ARBA00022958"/>
    </source>
</evidence>
<dbReference type="FunFam" id="2.70.150.10:FF:000003">
    <property type="entry name" value="Sodium/potassium-transporting ATPase subunit alpha"/>
    <property type="match status" value="1"/>
</dbReference>
<dbReference type="GO" id="GO:0005524">
    <property type="term" value="F:ATP binding"/>
    <property type="evidence" value="ECO:0007669"/>
    <property type="project" value="UniProtKB-KW"/>
</dbReference>
<dbReference type="InterPro" id="IPR023299">
    <property type="entry name" value="ATPase_P-typ_cyto_dom_N"/>
</dbReference>
<evidence type="ECO:0000256" key="12">
    <source>
        <dbReference type="ARBA" id="ARBA00022989"/>
    </source>
</evidence>
<dbReference type="Pfam" id="PF00690">
    <property type="entry name" value="Cation_ATPase_N"/>
    <property type="match status" value="1"/>
</dbReference>
<dbReference type="AlphaFoldDB" id="D3BBA2"/>
<dbReference type="NCBIfam" id="TIGR01106">
    <property type="entry name" value="ATPase-IIC_X-K"/>
    <property type="match status" value="1"/>
</dbReference>
<evidence type="ECO:0000256" key="5">
    <source>
        <dbReference type="ARBA" id="ARBA00022538"/>
    </source>
</evidence>
<dbReference type="GO" id="GO:0016887">
    <property type="term" value="F:ATP hydrolysis activity"/>
    <property type="evidence" value="ECO:0007669"/>
    <property type="project" value="InterPro"/>
</dbReference>
<comment type="caution">
    <text evidence="18">The sequence shown here is derived from an EMBL/GenBank/DDBJ whole genome shotgun (WGS) entry which is preliminary data.</text>
</comment>
<keyword evidence="13 15" id="KW-0406">Ion transport</keyword>
<dbReference type="GO" id="GO:0036376">
    <property type="term" value="P:sodium ion export across plasma membrane"/>
    <property type="evidence" value="ECO:0007669"/>
    <property type="project" value="TreeGrafter"/>
</dbReference>
<evidence type="ECO:0000313" key="18">
    <source>
        <dbReference type="EMBL" id="EFA81309.1"/>
    </source>
</evidence>
<evidence type="ECO:0000313" key="19">
    <source>
        <dbReference type="Proteomes" id="UP000001396"/>
    </source>
</evidence>
<comment type="similarity">
    <text evidence="2 15">Belongs to the cation transport ATPase (P-type) (TC 3.A.3) family. Type IIC subfamily.</text>
</comment>
<dbReference type="Gene3D" id="3.40.50.1000">
    <property type="entry name" value="HAD superfamily/HAD-like"/>
    <property type="match status" value="1"/>
</dbReference>
<dbReference type="InterPro" id="IPR006068">
    <property type="entry name" value="ATPase_P-typ_cation-transptr_C"/>
</dbReference>
<proteinExistence type="inferred from homology"/>
<dbReference type="GO" id="GO:1902600">
    <property type="term" value="P:proton transmembrane transport"/>
    <property type="evidence" value="ECO:0007669"/>
    <property type="project" value="TreeGrafter"/>
</dbReference>
<dbReference type="Pfam" id="PF00122">
    <property type="entry name" value="E1-E2_ATPase"/>
    <property type="match status" value="1"/>
</dbReference>
<dbReference type="OMA" id="ISWEWAL"/>
<evidence type="ECO:0000256" key="2">
    <source>
        <dbReference type="ARBA" id="ARBA00006934"/>
    </source>
</evidence>
<dbReference type="RefSeq" id="XP_020433427.1">
    <property type="nucleotide sequence ID" value="XM_020576178.1"/>
</dbReference>
<feature type="transmembrane region" description="Helical" evidence="15">
    <location>
        <begin position="1041"/>
        <end position="1065"/>
    </location>
</feature>
<dbReference type="InterPro" id="IPR008250">
    <property type="entry name" value="ATPase_P-typ_transduc_dom_A_sf"/>
</dbReference>
<dbReference type="PANTHER" id="PTHR43294:SF21">
    <property type="entry name" value="CATION TRANSPORTING ATPASE"/>
    <property type="match status" value="1"/>
</dbReference>
<gene>
    <name evidence="18" type="ORF">PPL_05289</name>
</gene>
<dbReference type="InterPro" id="IPR004014">
    <property type="entry name" value="ATPase_P-typ_cation-transptr_N"/>
</dbReference>
<keyword evidence="5 15" id="KW-0633">Potassium transport</keyword>
<keyword evidence="19" id="KW-1185">Reference proteome</keyword>
<dbReference type="InterPro" id="IPR050510">
    <property type="entry name" value="Cation_transp_ATPase_P-type"/>
</dbReference>
<keyword evidence="3 15" id="KW-0813">Transport</keyword>
<dbReference type="NCBIfam" id="TIGR01494">
    <property type="entry name" value="ATPase_P-type"/>
    <property type="match status" value="2"/>
</dbReference>
<dbReference type="InterPro" id="IPR001757">
    <property type="entry name" value="P_typ_ATPase"/>
</dbReference>
<dbReference type="PRINTS" id="PR00119">
    <property type="entry name" value="CATATPASE"/>
</dbReference>
<evidence type="ECO:0000256" key="8">
    <source>
        <dbReference type="ARBA" id="ARBA00022741"/>
    </source>
</evidence>
<dbReference type="STRING" id="670386.D3BBA2"/>
<dbReference type="FunCoup" id="D3BBA2">
    <property type="interactions" value="15"/>
</dbReference>
<dbReference type="SFLD" id="SFLDG00002">
    <property type="entry name" value="C1.7:_P-type_atpase_like"/>
    <property type="match status" value="1"/>
</dbReference>
<keyword evidence="8 15" id="KW-0547">Nucleotide-binding</keyword>
<dbReference type="SFLD" id="SFLDS00003">
    <property type="entry name" value="Haloacid_Dehalogenase"/>
    <property type="match status" value="1"/>
</dbReference>
<dbReference type="InterPro" id="IPR059000">
    <property type="entry name" value="ATPase_P-type_domA"/>
</dbReference>
<feature type="domain" description="Cation-transporting P-type ATPase N-terminal" evidence="17">
    <location>
        <begin position="111"/>
        <end position="192"/>
    </location>
</feature>
<evidence type="ECO:0000256" key="6">
    <source>
        <dbReference type="ARBA" id="ARBA00022553"/>
    </source>
</evidence>
<accession>D3BBA2</accession>
<dbReference type="GO" id="GO:0030007">
    <property type="term" value="P:intracellular potassium ion homeostasis"/>
    <property type="evidence" value="ECO:0007669"/>
    <property type="project" value="TreeGrafter"/>
</dbReference>
<dbReference type="Proteomes" id="UP000001396">
    <property type="component" value="Unassembled WGS sequence"/>
</dbReference>
<dbReference type="Gene3D" id="1.20.1110.10">
    <property type="entry name" value="Calcium-transporting ATPase, transmembrane domain"/>
    <property type="match status" value="1"/>
</dbReference>
<feature type="transmembrane region" description="Helical" evidence="15">
    <location>
        <begin position="912"/>
        <end position="938"/>
    </location>
</feature>
<keyword evidence="7 15" id="KW-0812">Transmembrane</keyword>
<feature type="transmembrane region" description="Helical" evidence="15">
    <location>
        <begin position="168"/>
        <end position="190"/>
    </location>
</feature>
<dbReference type="Gene3D" id="2.70.150.10">
    <property type="entry name" value="Calcium-transporting ATPase, cytoplasmic transduction domain A"/>
    <property type="match status" value="1"/>
</dbReference>
<dbReference type="EMBL" id="ADBJ01000025">
    <property type="protein sequence ID" value="EFA81309.1"/>
    <property type="molecule type" value="Genomic_DNA"/>
</dbReference>
<feature type="transmembrane region" description="Helical" evidence="15">
    <location>
        <begin position="389"/>
        <end position="416"/>
    </location>
</feature>
<keyword evidence="4" id="KW-1003">Cell membrane</keyword>
<dbReference type="SFLD" id="SFLDF00027">
    <property type="entry name" value="p-type_atpase"/>
    <property type="match status" value="1"/>
</dbReference>
<evidence type="ECO:0000256" key="1">
    <source>
        <dbReference type="ARBA" id="ARBA00004651"/>
    </source>
</evidence>
<dbReference type="InterPro" id="IPR005775">
    <property type="entry name" value="P-type_ATPase_IIC"/>
</dbReference>
<dbReference type="SUPFAM" id="SSF81653">
    <property type="entry name" value="Calcium ATPase, transduction domain A"/>
    <property type="match status" value="1"/>
</dbReference>
<dbReference type="GeneID" id="31360774"/>
<dbReference type="InParanoid" id="D3BBA2"/>
<dbReference type="FunFam" id="3.40.50.1000:FF:000083">
    <property type="entry name" value="Sodium/potassium-transporting ATPase subunit alpha"/>
    <property type="match status" value="1"/>
</dbReference>
<dbReference type="SUPFAM" id="SSF81660">
    <property type="entry name" value="Metal cation-transporting ATPase, ATP-binding domain N"/>
    <property type="match status" value="1"/>
</dbReference>
<keyword evidence="15" id="KW-0479">Metal-binding</keyword>
<feature type="transmembrane region" description="Helical" evidence="15">
    <location>
        <begin position="362"/>
        <end position="383"/>
    </location>
</feature>
<dbReference type="InterPro" id="IPR023298">
    <property type="entry name" value="ATPase_P-typ_TM_dom_sf"/>
</dbReference>
<sequence>MHDKMQTCQTLSSIIISLTIKNIMSSLNLPTSKSQTFTEIELKDRDEGSSSHHHHEGGQETQIPLYYSVVKEKQRRKGLKLRSRIKEKFKSKKEKKSNKEKVDYDQTDLTYDHSIPIEELAEKHKTSINFADPKYSLGITGAEAAERLERDGRNALTPTKSIPKWVKFLLQFTSLFPAMLEIGGILSFIAYGIDPDTGSDNLYLGIILWAVVIITCTFTFFQESKSANVLEGFKKMAPASCKVMRDGHLIEINSELLVVGDVVHIRMGDKVPADVRVLFAHHFKVDNSSLTGESEPQTRTPECTDQNALETQNLAFYSTLAVDGDCVGIVVSTGDNTTIGKIAKLASKAKPSPTPLQKELNVFIRIITVVAIAVGLILLTVGFATKVKWIYIVIFVIGVVVAQVPEGLLPTITVALTLTAKRMSKKNVLVKNLLAVETFGSTRTIASDKTGTLTQNIMTVVHLWYDGTIYSCDANTTSNYFNKENKTFQTLYKVSALCNKTVFDRSDENFADIPIQQRKCIGDASESALLKFCENVSNVESYRALYPKIFEIPFNSVNKWHLTICYDNELQKPIMLMKGAPERIIKICSKILINGEEETLTDKYRNDFLHAYEFLAGKGERALGMAMLELNPEIYHKNYIFDSDEKNFPTDDLVFVGLTTLMDPPRPGVPEAVAECKRAGVRVMMVTGDHPLTATSIAKQVGIIEGETLNEVAKRENIDVLDVDFEKGKAIVIPGSRLDDLTQSQWDKILALQQVVFARTSPEQKLMIVEQCQNKGDIVAVTGDGVNDSPALKKADLGCAMGITGSEVAKEAASIVLLDDNFSSIVAGIEEGRMIFDKLKKSICYTLSSNIPELLPFVLFFLIKLPTALSGILILCIDLGTDLVPVISYAYESAEMDIMSKPPRNIKKERLVSLKLAVFSYIWLGFVQCAAGFVNYFVLFRDYGISASDLYNTSSDHFMVDSDEEGFMGYNLDQQKDMLREAQTAYFVAVVLVRLGAALSCKTRKLSIFQHGFKNMVFNIGVISMLAVALIIVHVPGIRTFFGTTIIGYKFWLIPLPFAFFLVTMNELRLYLIRRNPGTWIESYLYW</sequence>
<name>D3BBA2_HETP5</name>
<dbReference type="SUPFAM" id="SSF81665">
    <property type="entry name" value="Calcium ATPase, transmembrane domain M"/>
    <property type="match status" value="1"/>
</dbReference>
<reference evidence="18 19" key="1">
    <citation type="journal article" date="2011" name="Genome Res.">
        <title>Phylogeny-wide analysis of social amoeba genomes highlights ancient origins for complex intercellular communication.</title>
        <authorList>
            <person name="Heidel A.J."/>
            <person name="Lawal H.M."/>
            <person name="Felder M."/>
            <person name="Schilde C."/>
            <person name="Helps N.R."/>
            <person name="Tunggal B."/>
            <person name="Rivero F."/>
            <person name="John U."/>
            <person name="Schleicher M."/>
            <person name="Eichinger L."/>
            <person name="Platzer M."/>
            <person name="Noegel A.A."/>
            <person name="Schaap P."/>
            <person name="Gloeckner G."/>
        </authorList>
    </citation>
    <scope>NUCLEOTIDE SEQUENCE [LARGE SCALE GENOMIC DNA]</scope>
    <source>
        <strain evidence="19">ATCC 26659 / Pp 5 / PN500</strain>
    </source>
</reference>
<dbReference type="SMART" id="SM00831">
    <property type="entry name" value="Cation_ATPase_N"/>
    <property type="match status" value="1"/>
</dbReference>
<keyword evidence="10 15" id="KW-0630">Potassium</keyword>
<dbReference type="GO" id="GO:0046872">
    <property type="term" value="F:metal ion binding"/>
    <property type="evidence" value="ECO:0007669"/>
    <property type="project" value="UniProtKB-KW"/>
</dbReference>